<sequence>MISKSFAIAAAAAAVAGLAVLPSAEAHFAPTTMATPLTGTSIGAPAKNTTYFCPRTIMGISFPMTLKNPATPWVSGKTVSVAGAEAVKVPGSVKMKHNFSIRKTATTRILKGNGIPNHAIGEYPVPSDSAAYAYYSVLPVQGYANAAEIPVKPYDMSLTVPRNPKVQSKPTCIGSLAIGISPQTGSAMHTEIAVDSDFTAVSPSAALPYDRCWGHPYATQYHYHGYSWKCLPYQGKDGEPSPLYAYAADGFGIYGPYSEGKRGSAVTGSTQKVITNAQLDVCHGHTGWIKWDGKQKYMYHYHVNNEYPYSVGCFRGKVGKLSKVMAELGY</sequence>
<dbReference type="EMBL" id="CAESAO010000098">
    <property type="protein sequence ID" value="CAB4345377.1"/>
    <property type="molecule type" value="Genomic_DNA"/>
</dbReference>
<gene>
    <name evidence="2" type="ORF">UFOPK3522_01093</name>
</gene>
<evidence type="ECO:0000259" key="1">
    <source>
        <dbReference type="Pfam" id="PF14240"/>
    </source>
</evidence>
<proteinExistence type="predicted"/>
<evidence type="ECO:0000313" key="2">
    <source>
        <dbReference type="EMBL" id="CAB4345377.1"/>
    </source>
</evidence>
<protein>
    <submittedName>
        <fullName evidence="2">Unannotated protein</fullName>
    </submittedName>
</protein>
<reference evidence="2" key="1">
    <citation type="submission" date="2020-05" db="EMBL/GenBank/DDBJ databases">
        <authorList>
            <person name="Chiriac C."/>
            <person name="Salcher M."/>
            <person name="Ghai R."/>
            <person name="Kavagutti S V."/>
        </authorList>
    </citation>
    <scope>NUCLEOTIDE SEQUENCE</scope>
</reference>
<dbReference type="Pfam" id="PF14240">
    <property type="entry name" value="YHYH"/>
    <property type="match status" value="1"/>
</dbReference>
<organism evidence="2">
    <name type="scientific">freshwater metagenome</name>
    <dbReference type="NCBI Taxonomy" id="449393"/>
    <lineage>
        <taxon>unclassified sequences</taxon>
        <taxon>metagenomes</taxon>
        <taxon>ecological metagenomes</taxon>
    </lineage>
</organism>
<dbReference type="AlphaFoldDB" id="A0A6J5ZWZ9"/>
<dbReference type="InterPro" id="IPR025924">
    <property type="entry name" value="YHYH_dom"/>
</dbReference>
<accession>A0A6J5ZWZ9</accession>
<name>A0A6J5ZWZ9_9ZZZZ</name>
<feature type="domain" description="YHYH" evidence="1">
    <location>
        <begin position="159"/>
        <end position="261"/>
    </location>
</feature>